<keyword evidence="5" id="KW-1185">Reference proteome</keyword>
<dbReference type="RefSeq" id="WP_213495048.1">
    <property type="nucleotide sequence ID" value="NZ_CP074694.1"/>
</dbReference>
<dbReference type="EMBL" id="CP074694">
    <property type="protein sequence ID" value="QVL31167.1"/>
    <property type="molecule type" value="Genomic_DNA"/>
</dbReference>
<reference evidence="4" key="1">
    <citation type="submission" date="2021-05" db="EMBL/GenBank/DDBJ databases">
        <title>Complete genome sequence of the cellulolytic planctomycete Telmatocola sphagniphila SP2T and characterization of the first cellulase from planctomycetes.</title>
        <authorList>
            <person name="Rakitin A.L."/>
            <person name="Beletsky A.V."/>
            <person name="Naumoff D.G."/>
            <person name="Kulichevskaya I.S."/>
            <person name="Mardanov A.V."/>
            <person name="Ravin N.V."/>
            <person name="Dedysh S.N."/>
        </authorList>
    </citation>
    <scope>NUCLEOTIDE SEQUENCE</scope>
    <source>
        <strain evidence="4">SP2T</strain>
    </source>
</reference>
<organism evidence="4 5">
    <name type="scientific">Telmatocola sphagniphila</name>
    <dbReference type="NCBI Taxonomy" id="1123043"/>
    <lineage>
        <taxon>Bacteria</taxon>
        <taxon>Pseudomonadati</taxon>
        <taxon>Planctomycetota</taxon>
        <taxon>Planctomycetia</taxon>
        <taxon>Gemmatales</taxon>
        <taxon>Gemmataceae</taxon>
    </lineage>
</organism>
<feature type="compositionally biased region" description="Low complexity" evidence="2">
    <location>
        <begin position="124"/>
        <end position="148"/>
    </location>
</feature>
<keyword evidence="3" id="KW-1133">Transmembrane helix</keyword>
<keyword evidence="1" id="KW-0175">Coiled coil</keyword>
<dbReference type="Gene3D" id="3.40.50.1460">
    <property type="match status" value="1"/>
</dbReference>
<feature type="compositionally biased region" description="Basic and acidic residues" evidence="2">
    <location>
        <begin position="114"/>
        <end position="123"/>
    </location>
</feature>
<sequence>MPSSSKILQANCPGCQKTLRIPEDYLGRSIRCKHCNQILQLNAKPANASGQPAAEFQELGAAGPAYIPRKSGNAGMWMLSGILMLGTAGIALLIIKPEVFSSKLKQDNTVVLNKDAEPEEKSKAAPSTPTTTPTTPNAPTTTPSTAPPKNELAINTGIFPRRLLVINVCNYIYANPIHSGEGPIRRETDRRDIDYIASKLSDRWKIPKDQVYEVSDAPGPNSKNTVLPLKDIIVKTLEQFLSSSRAQDRIMIVFCGHAVEKEGIVYLAPLEADFEEPASMIPLSQVYSLLAKCPAQEKVIAFDVCRKNSKLGAERPTFGAMTEAMEKAFHTPPAGTSVWTACSAEQFSYELNGENYGADTSTFVNGSVFLNLFISADYKGKIAIREVNKNNPKAGGIQVPEDPLPLSTLEEFVKQEAQTAAKAMEDTPQIPKLTRAAATSNIAYNSAEPLPPRFKIPTPKATASTKEVAAIFGELNLPPIKSTNTKLGRSYDTVIPFKSEDLVPYLPDQATTKEDEDKSKYPIRAAVLDAIKQIREFQSKQRQQLPTELRENINDTLKKRLTNLQRPLADAEALFRDLNRQFTKLKDKKSEEKSKRWQAHFDYVFAQINLRLAYFGEYNKALSLVKTDNLDTSGAKHGFLLGSVSKMSATKDIRDFAEEGKTMLEQVVKDYPGTPWSVLAKRDRYISLGLKWVPIRLPGDSEEKPEKKK</sequence>
<keyword evidence="3" id="KW-0812">Transmembrane</keyword>
<protein>
    <submittedName>
        <fullName evidence="4">Uncharacterized protein</fullName>
    </submittedName>
</protein>
<evidence type="ECO:0000313" key="5">
    <source>
        <dbReference type="Proteomes" id="UP000676194"/>
    </source>
</evidence>
<dbReference type="Proteomes" id="UP000676194">
    <property type="component" value="Chromosome"/>
</dbReference>
<proteinExistence type="predicted"/>
<accession>A0A8E6B3H0</accession>
<feature type="transmembrane region" description="Helical" evidence="3">
    <location>
        <begin position="76"/>
        <end position="95"/>
    </location>
</feature>
<gene>
    <name evidence="4" type="ORF">KIH39_20300</name>
</gene>
<dbReference type="KEGG" id="tsph:KIH39_20300"/>
<keyword evidence="3" id="KW-0472">Membrane</keyword>
<feature type="region of interest" description="Disordered" evidence="2">
    <location>
        <begin position="113"/>
        <end position="151"/>
    </location>
</feature>
<feature type="coiled-coil region" evidence="1">
    <location>
        <begin position="568"/>
        <end position="595"/>
    </location>
</feature>
<evidence type="ECO:0000313" key="4">
    <source>
        <dbReference type="EMBL" id="QVL31167.1"/>
    </source>
</evidence>
<name>A0A8E6B3H0_9BACT</name>
<evidence type="ECO:0000256" key="1">
    <source>
        <dbReference type="SAM" id="Coils"/>
    </source>
</evidence>
<evidence type="ECO:0000256" key="3">
    <source>
        <dbReference type="SAM" id="Phobius"/>
    </source>
</evidence>
<evidence type="ECO:0000256" key="2">
    <source>
        <dbReference type="SAM" id="MobiDB-lite"/>
    </source>
</evidence>
<dbReference type="AlphaFoldDB" id="A0A8E6B3H0"/>